<feature type="region of interest" description="Disordered" evidence="1">
    <location>
        <begin position="1"/>
        <end position="90"/>
    </location>
</feature>
<keyword evidence="3" id="KW-1185">Reference proteome</keyword>
<feature type="non-terminal residue" evidence="2">
    <location>
        <position position="1"/>
    </location>
</feature>
<protein>
    <submittedName>
        <fullName evidence="2">Uncharacterized protein</fullName>
    </submittedName>
</protein>
<dbReference type="Proteomes" id="UP000044602">
    <property type="component" value="Unassembled WGS sequence"/>
</dbReference>
<dbReference type="AlphaFoldDB" id="A0A0G4MLP6"/>
<accession>A0A0G4MLP6</accession>
<evidence type="ECO:0000256" key="1">
    <source>
        <dbReference type="SAM" id="MobiDB-lite"/>
    </source>
</evidence>
<feature type="non-terminal residue" evidence="2">
    <location>
        <position position="90"/>
    </location>
</feature>
<feature type="compositionally biased region" description="Low complexity" evidence="1">
    <location>
        <begin position="41"/>
        <end position="90"/>
    </location>
</feature>
<gene>
    <name evidence="2" type="ORF">BN1708_019707</name>
</gene>
<dbReference type="EMBL" id="CVQH01023411">
    <property type="protein sequence ID" value="CRK35089.1"/>
    <property type="molecule type" value="Genomic_DNA"/>
</dbReference>
<feature type="compositionally biased region" description="Low complexity" evidence="1">
    <location>
        <begin position="1"/>
        <end position="27"/>
    </location>
</feature>
<name>A0A0G4MLP6_VERLO</name>
<proteinExistence type="predicted"/>
<evidence type="ECO:0000313" key="2">
    <source>
        <dbReference type="EMBL" id="CRK35089.1"/>
    </source>
</evidence>
<reference evidence="2 3" key="1">
    <citation type="submission" date="2015-05" db="EMBL/GenBank/DDBJ databases">
        <authorList>
            <person name="Wang D.B."/>
            <person name="Wang M."/>
        </authorList>
    </citation>
    <scope>NUCLEOTIDE SEQUENCE [LARGE SCALE GENOMIC DNA]</scope>
    <source>
        <strain evidence="2">VL1</strain>
    </source>
</reference>
<organism evidence="2 3">
    <name type="scientific">Verticillium longisporum</name>
    <name type="common">Verticillium dahliae var. longisporum</name>
    <dbReference type="NCBI Taxonomy" id="100787"/>
    <lineage>
        <taxon>Eukaryota</taxon>
        <taxon>Fungi</taxon>
        <taxon>Dikarya</taxon>
        <taxon>Ascomycota</taxon>
        <taxon>Pezizomycotina</taxon>
        <taxon>Sordariomycetes</taxon>
        <taxon>Hypocreomycetidae</taxon>
        <taxon>Glomerellales</taxon>
        <taxon>Plectosphaerellaceae</taxon>
        <taxon>Verticillium</taxon>
    </lineage>
</organism>
<sequence>QTPRSSSPATRPSPRSSRPSSSLSPTSVALRRSSLTRHCPSSSSAARRTRLSSRSARPWPSLRSPTPRLRTSRSRSSLLSVSSPRLCLHG</sequence>
<evidence type="ECO:0000313" key="3">
    <source>
        <dbReference type="Proteomes" id="UP000044602"/>
    </source>
</evidence>